<evidence type="ECO:0000313" key="2">
    <source>
        <dbReference type="Proteomes" id="UP000694853"/>
    </source>
</evidence>
<feature type="compositionally biased region" description="Low complexity" evidence="1">
    <location>
        <begin position="86"/>
        <end position="97"/>
    </location>
</feature>
<dbReference type="Proteomes" id="UP000694853">
    <property type="component" value="Unplaced"/>
</dbReference>
<feature type="compositionally biased region" description="Pro residues" evidence="1">
    <location>
        <begin position="108"/>
        <end position="120"/>
    </location>
</feature>
<gene>
    <name evidence="3" type="primary">LOC113859343</name>
</gene>
<feature type="region of interest" description="Disordered" evidence="1">
    <location>
        <begin position="53"/>
        <end position="127"/>
    </location>
</feature>
<protein>
    <submittedName>
        <fullName evidence="3">Glutenin, low molecular weight subunit-like</fullName>
    </submittedName>
</protein>
<keyword evidence="2" id="KW-1185">Reference proteome</keyword>
<feature type="compositionally biased region" description="Low complexity" evidence="1">
    <location>
        <begin position="53"/>
        <end position="64"/>
    </location>
</feature>
<accession>A0A8B8KVM7</accession>
<dbReference type="RefSeq" id="XP_027347947.1">
    <property type="nucleotide sequence ID" value="XM_027492146.1"/>
</dbReference>
<proteinExistence type="predicted"/>
<dbReference type="GeneID" id="113859343"/>
<feature type="compositionally biased region" description="Polar residues" evidence="1">
    <location>
        <begin position="65"/>
        <end position="74"/>
    </location>
</feature>
<name>A0A8B8KVM7_ABRPR</name>
<dbReference type="AlphaFoldDB" id="A0A8B8KVM7"/>
<dbReference type="OrthoDB" id="1749050at2759"/>
<organism evidence="2 3">
    <name type="scientific">Abrus precatorius</name>
    <name type="common">Indian licorice</name>
    <name type="synonym">Glycine abrus</name>
    <dbReference type="NCBI Taxonomy" id="3816"/>
    <lineage>
        <taxon>Eukaryota</taxon>
        <taxon>Viridiplantae</taxon>
        <taxon>Streptophyta</taxon>
        <taxon>Embryophyta</taxon>
        <taxon>Tracheophyta</taxon>
        <taxon>Spermatophyta</taxon>
        <taxon>Magnoliopsida</taxon>
        <taxon>eudicotyledons</taxon>
        <taxon>Gunneridae</taxon>
        <taxon>Pentapetalae</taxon>
        <taxon>rosids</taxon>
        <taxon>fabids</taxon>
        <taxon>Fabales</taxon>
        <taxon>Fabaceae</taxon>
        <taxon>Papilionoideae</taxon>
        <taxon>50 kb inversion clade</taxon>
        <taxon>NPAAA clade</taxon>
        <taxon>indigoferoid/millettioid clade</taxon>
        <taxon>Abreae</taxon>
        <taxon>Abrus</taxon>
    </lineage>
</organism>
<dbReference type="KEGG" id="aprc:113859343"/>
<reference evidence="2" key="1">
    <citation type="journal article" date="2019" name="Toxins">
        <title>Detection of Abrin-Like and Prepropulchellin-Like Toxin Genes and Transcripts Using Whole Genome Sequencing and Full-Length Transcript Sequencing of Abrus precatorius.</title>
        <authorList>
            <person name="Hovde B.T."/>
            <person name="Daligault H.E."/>
            <person name="Hanschen E.R."/>
            <person name="Kunde Y.A."/>
            <person name="Johnson M.B."/>
            <person name="Starkenburg S.R."/>
            <person name="Johnson S.L."/>
        </authorList>
    </citation>
    <scope>NUCLEOTIDE SEQUENCE [LARGE SCALE GENOMIC DNA]</scope>
</reference>
<evidence type="ECO:0000313" key="3">
    <source>
        <dbReference type="RefSeq" id="XP_027347947.1"/>
    </source>
</evidence>
<reference evidence="3" key="2">
    <citation type="submission" date="2025-08" db="UniProtKB">
        <authorList>
            <consortium name="RefSeq"/>
        </authorList>
    </citation>
    <scope>IDENTIFICATION</scope>
    <source>
        <tissue evidence="3">Young leaves</tissue>
    </source>
</reference>
<sequence length="142" mass="16152">MVRHLAIGQQQVNPVSEQLARVCGICTSTEHPTDSCPTLQETDANVSGIYTNQQQQYRSPHQQQNYNPYSQTYNPGWRDHPNLKWGQQQQGQQSSFQPAAGKYQPPFRQQPPPPSTPPPAQRSEPSFQEMMQQMAANNLQFQ</sequence>
<evidence type="ECO:0000256" key="1">
    <source>
        <dbReference type="SAM" id="MobiDB-lite"/>
    </source>
</evidence>